<comment type="caution">
    <text evidence="1">The sequence shown here is derived from an EMBL/GenBank/DDBJ whole genome shotgun (WGS) entry which is preliminary data.</text>
</comment>
<dbReference type="Proteomes" id="UP001165205">
    <property type="component" value="Unassembled WGS sequence"/>
</dbReference>
<accession>A0AAN5BUJ8</accession>
<gene>
    <name evidence="1" type="ORF">Aory04_000900500</name>
</gene>
<reference evidence="1" key="1">
    <citation type="submission" date="2023-04" db="EMBL/GenBank/DDBJ databases">
        <title>Aspergillus oryzae NBRC 4228.</title>
        <authorList>
            <person name="Ichikawa N."/>
            <person name="Sato H."/>
            <person name="Tonouchi N."/>
        </authorList>
    </citation>
    <scope>NUCLEOTIDE SEQUENCE</scope>
    <source>
        <strain evidence="1">NBRC 4228</strain>
    </source>
</reference>
<name>A0AAN5BUJ8_ASPOZ</name>
<sequence length="204" mass="21900">MDALVKDSGFFCVDPPYSPAKSARFSFFIDHGESRIHLPTGNTPLYSLPIKQSQPCTGHSCSASSSFQAFFHLSTPTRAGSGKAVVPTLNGTVDATHKRGLSDKLQQIQSAEAMLKQSKDKVLSKMTTCQEPNVGANNVLQSTKRDDEEKCTLDEALEELLDEVTDALECLLSVAFPLLGGVVDLVSNILGGIVNLASEILDLD</sequence>
<dbReference type="AlphaFoldDB" id="A0AAN5BUJ8"/>
<proteinExistence type="predicted"/>
<protein>
    <submittedName>
        <fullName evidence="1">Unnamed protein product</fullName>
    </submittedName>
</protein>
<dbReference type="EMBL" id="BSYA01000119">
    <property type="protein sequence ID" value="GMG33483.1"/>
    <property type="molecule type" value="Genomic_DNA"/>
</dbReference>
<organism evidence="1 2">
    <name type="scientific">Aspergillus oryzae</name>
    <name type="common">Yellow koji mold</name>
    <dbReference type="NCBI Taxonomy" id="5062"/>
    <lineage>
        <taxon>Eukaryota</taxon>
        <taxon>Fungi</taxon>
        <taxon>Dikarya</taxon>
        <taxon>Ascomycota</taxon>
        <taxon>Pezizomycotina</taxon>
        <taxon>Eurotiomycetes</taxon>
        <taxon>Eurotiomycetidae</taxon>
        <taxon>Eurotiales</taxon>
        <taxon>Aspergillaceae</taxon>
        <taxon>Aspergillus</taxon>
        <taxon>Aspergillus subgen. Circumdati</taxon>
    </lineage>
</organism>
<evidence type="ECO:0000313" key="1">
    <source>
        <dbReference type="EMBL" id="GMG33483.1"/>
    </source>
</evidence>
<evidence type="ECO:0000313" key="2">
    <source>
        <dbReference type="Proteomes" id="UP001165205"/>
    </source>
</evidence>